<gene>
    <name evidence="1" type="ORF">DC094_03790</name>
</gene>
<reference evidence="1 2" key="1">
    <citation type="submission" date="2018-04" db="EMBL/GenBank/DDBJ databases">
        <title>Thalassorhabdus spongiae gen. nov., sp. nov., isolated from a marine sponge in South-West Iceland.</title>
        <authorList>
            <person name="Knobloch S."/>
            <person name="Daussin A."/>
            <person name="Johannsson R."/>
            <person name="Marteinsson V.T."/>
        </authorList>
    </citation>
    <scope>NUCLEOTIDE SEQUENCE [LARGE SCALE GENOMIC DNA]</scope>
    <source>
        <strain evidence="1 2">Hp12</strain>
    </source>
</reference>
<dbReference type="SUPFAM" id="SSF56784">
    <property type="entry name" value="HAD-like"/>
    <property type="match status" value="1"/>
</dbReference>
<organism evidence="1 2">
    <name type="scientific">Pelagibaculum spongiae</name>
    <dbReference type="NCBI Taxonomy" id="2080658"/>
    <lineage>
        <taxon>Bacteria</taxon>
        <taxon>Pseudomonadati</taxon>
        <taxon>Pseudomonadota</taxon>
        <taxon>Gammaproteobacteria</taxon>
        <taxon>Oceanospirillales</taxon>
        <taxon>Pelagibaculum</taxon>
    </lineage>
</organism>
<dbReference type="EMBL" id="QDDL01000001">
    <property type="protein sequence ID" value="PVZ72146.1"/>
    <property type="molecule type" value="Genomic_DNA"/>
</dbReference>
<evidence type="ECO:0000313" key="1">
    <source>
        <dbReference type="EMBL" id="PVZ72146.1"/>
    </source>
</evidence>
<dbReference type="InterPro" id="IPR036412">
    <property type="entry name" value="HAD-like_sf"/>
</dbReference>
<evidence type="ECO:0000313" key="2">
    <source>
        <dbReference type="Proteomes" id="UP000244906"/>
    </source>
</evidence>
<sequence>MDAVHLKPKQKLKAPAIALPDNCCYWFFFDLDQTLMCQDTLESKRKLNYIQKEHLSDSGITNSKEIKLLALYANELSPILQNLTKNPLTSLNIITKGSYDSIFTISPFIELSFLGGDNFNGRLINRSDFKETKGDHIKRLLTEELKRCPPHHVILIDNSLIQRESAKWHGFKIIDPTTNTYIENLNKLIKTIADPSDTSGKSKTKR</sequence>
<evidence type="ECO:0008006" key="3">
    <source>
        <dbReference type="Google" id="ProtNLM"/>
    </source>
</evidence>
<accession>A0A2V1GZH8</accession>
<proteinExistence type="predicted"/>
<dbReference type="AlphaFoldDB" id="A0A2V1GZH8"/>
<comment type="caution">
    <text evidence="1">The sequence shown here is derived from an EMBL/GenBank/DDBJ whole genome shotgun (WGS) entry which is preliminary data.</text>
</comment>
<name>A0A2V1GZH8_9GAMM</name>
<keyword evidence="2" id="KW-1185">Reference proteome</keyword>
<protein>
    <recommendedName>
        <fullName evidence="3">FCP1 homology domain-containing protein</fullName>
    </recommendedName>
</protein>
<dbReference type="RefSeq" id="WP_116685731.1">
    <property type="nucleotide sequence ID" value="NZ_CAWNYD010000001.1"/>
</dbReference>
<dbReference type="Proteomes" id="UP000244906">
    <property type="component" value="Unassembled WGS sequence"/>
</dbReference>